<keyword evidence="1" id="KW-0472">Membrane</keyword>
<feature type="transmembrane region" description="Helical" evidence="1">
    <location>
        <begin position="332"/>
        <end position="354"/>
    </location>
</feature>
<organism evidence="2 3">
    <name type="scientific">Litorivivens lipolytica</name>
    <dbReference type="NCBI Taxonomy" id="1524264"/>
    <lineage>
        <taxon>Bacteria</taxon>
        <taxon>Pseudomonadati</taxon>
        <taxon>Pseudomonadota</taxon>
        <taxon>Gammaproteobacteria</taxon>
        <taxon>Litorivivens</taxon>
    </lineage>
</organism>
<feature type="transmembrane region" description="Helical" evidence="1">
    <location>
        <begin position="252"/>
        <end position="272"/>
    </location>
</feature>
<keyword evidence="3" id="KW-1185">Reference proteome</keyword>
<feature type="transmembrane region" description="Helical" evidence="1">
    <location>
        <begin position="28"/>
        <end position="46"/>
    </location>
</feature>
<name>A0A7W4Z5L5_9GAMM</name>
<dbReference type="GO" id="GO:0015558">
    <property type="term" value="F:secondary active p-aminobenzoyl-glutamate transmembrane transporter activity"/>
    <property type="evidence" value="ECO:0007669"/>
    <property type="project" value="InterPro"/>
</dbReference>
<dbReference type="Pfam" id="PF03806">
    <property type="entry name" value="ABG_transport"/>
    <property type="match status" value="1"/>
</dbReference>
<feature type="transmembrane region" description="Helical" evidence="1">
    <location>
        <begin position="209"/>
        <end position="231"/>
    </location>
</feature>
<feature type="transmembrane region" description="Helical" evidence="1">
    <location>
        <begin position="160"/>
        <end position="180"/>
    </location>
</feature>
<keyword evidence="1" id="KW-0812">Transmembrane</keyword>
<feature type="transmembrane region" description="Helical" evidence="1">
    <location>
        <begin position="374"/>
        <end position="394"/>
    </location>
</feature>
<feature type="transmembrane region" description="Helical" evidence="1">
    <location>
        <begin position="462"/>
        <end position="485"/>
    </location>
</feature>
<dbReference type="EMBL" id="JACHWY010000001">
    <property type="protein sequence ID" value="MBB3046096.1"/>
    <property type="molecule type" value="Genomic_DNA"/>
</dbReference>
<gene>
    <name evidence="2" type="ORF">FHR99_000332</name>
</gene>
<dbReference type="PANTHER" id="PTHR30282">
    <property type="entry name" value="P-AMINOBENZOYL GLUTAMATE TRANSPORTER"/>
    <property type="match status" value="1"/>
</dbReference>
<evidence type="ECO:0000313" key="3">
    <source>
        <dbReference type="Proteomes" id="UP000537130"/>
    </source>
</evidence>
<accession>A0A7W4Z5L5</accession>
<reference evidence="2 3" key="1">
    <citation type="submission" date="2020-08" db="EMBL/GenBank/DDBJ databases">
        <title>Genomic Encyclopedia of Type Strains, Phase III (KMG-III): the genomes of soil and plant-associated and newly described type strains.</title>
        <authorList>
            <person name="Whitman W."/>
        </authorList>
    </citation>
    <scope>NUCLEOTIDE SEQUENCE [LARGE SCALE GENOMIC DNA]</scope>
    <source>
        <strain evidence="2 3">CECT 8654</strain>
    </source>
</reference>
<evidence type="ECO:0000313" key="2">
    <source>
        <dbReference type="EMBL" id="MBB3046096.1"/>
    </source>
</evidence>
<dbReference type="InterPro" id="IPR004697">
    <property type="entry name" value="AbgT"/>
</dbReference>
<dbReference type="Proteomes" id="UP000537130">
    <property type="component" value="Unassembled WGS sequence"/>
</dbReference>
<feature type="transmembrane region" description="Helical" evidence="1">
    <location>
        <begin position="120"/>
        <end position="153"/>
    </location>
</feature>
<dbReference type="RefSeq" id="WP_183408803.1">
    <property type="nucleotide sequence ID" value="NZ_JACHWY010000001.1"/>
</dbReference>
<dbReference type="GO" id="GO:1902604">
    <property type="term" value="P:p-aminobenzoyl-glutamate transmembrane transport"/>
    <property type="evidence" value="ECO:0007669"/>
    <property type="project" value="InterPro"/>
</dbReference>
<feature type="transmembrane region" description="Helical" evidence="1">
    <location>
        <begin position="401"/>
        <end position="419"/>
    </location>
</feature>
<comment type="caution">
    <text evidence="2">The sequence shown here is derived from an EMBL/GenBank/DDBJ whole genome shotgun (WGS) entry which is preliminary data.</text>
</comment>
<dbReference type="PANTHER" id="PTHR30282:SF0">
    <property type="entry name" value="P-AMINOBENZOYL-GLUTAMATE TRANSPORT PROTEIN"/>
    <property type="match status" value="1"/>
</dbReference>
<feature type="transmembrane region" description="Helical" evidence="1">
    <location>
        <begin position="292"/>
        <end position="311"/>
    </location>
</feature>
<dbReference type="AlphaFoldDB" id="A0A7W4Z5L5"/>
<evidence type="ECO:0000256" key="1">
    <source>
        <dbReference type="SAM" id="Phobius"/>
    </source>
</evidence>
<feature type="transmembrane region" description="Helical" evidence="1">
    <location>
        <begin position="81"/>
        <end position="100"/>
    </location>
</feature>
<keyword evidence="1" id="KW-1133">Transmembrane helix</keyword>
<sequence>MSVSQPLLLRLLNRIEQLGNRLPHPTALFVYLCLFIIVLSGLSAVLELSARHPGTGDELVARSLVSGDGIRWMLSHTVSNFIDFAPVGTVLVAILGIGLAEHSGLLGALLERVVRIARGWALTASIVFAGVLSSLGADSGYVVLVPLAGLAFASAGRHPLAGIAAAFAGVSGGYSANLAIGPLDAILAGLSTEAVRLVAEDSVASSDNYYFMLASTLLITLVGTLVSQRWVEPRLPRWQGKINEDKTTETAPRFRWVGIYCALFIAALLWAAVPEGALLRNQQTGGLIGSPLLSGIVTLIAVFAAGAGIVFGHENGRYRRADDWIEGMEQTMATMASYLVLMFFAAQFVNYFAWSGLGAIGAIKGAALLATFELSAGPLLISFILLCATINLVIGSASAKWALLAPIFVPMLYLLGISPEATQLAYRIGDSSTNIITPLMPYFGVVVAFAQRYDKDLGIGTLMAMMLPYSLAFLVGWAIMLLVWMGLGWPIGPGEAGFLAPSP</sequence>
<feature type="transmembrane region" description="Helical" evidence="1">
    <location>
        <begin position="431"/>
        <end position="450"/>
    </location>
</feature>
<proteinExistence type="predicted"/>
<protein>
    <submittedName>
        <fullName evidence="2">Aminobenzoyl-glutamate transport protein</fullName>
    </submittedName>
</protein>